<dbReference type="Gene3D" id="3.30.465.10">
    <property type="match status" value="1"/>
</dbReference>
<dbReference type="InterPro" id="IPR016166">
    <property type="entry name" value="FAD-bd_PCMH"/>
</dbReference>
<gene>
    <name evidence="7" type="ORF">Z520_10916</name>
</gene>
<dbReference type="Proteomes" id="UP000053411">
    <property type="component" value="Unassembled WGS sequence"/>
</dbReference>
<dbReference type="EMBL" id="KN848095">
    <property type="protein sequence ID" value="KIX93273.1"/>
    <property type="molecule type" value="Genomic_DNA"/>
</dbReference>
<dbReference type="VEuPathDB" id="FungiDB:Z520_10916"/>
<keyword evidence="3" id="KW-0285">Flavoprotein</keyword>
<comment type="similarity">
    <text evidence="2">Belongs to the oxygen-dependent FAD-linked oxidoreductase family.</text>
</comment>
<keyword evidence="5" id="KW-0560">Oxidoreductase</keyword>
<evidence type="ECO:0000313" key="7">
    <source>
        <dbReference type="EMBL" id="KIX93273.1"/>
    </source>
</evidence>
<proteinExistence type="inferred from homology"/>
<dbReference type="AlphaFoldDB" id="A0A0D2KA47"/>
<dbReference type="InterPro" id="IPR006094">
    <property type="entry name" value="Oxid_FAD_bind_N"/>
</dbReference>
<dbReference type="InterPro" id="IPR050416">
    <property type="entry name" value="FAD-linked_Oxidoreductase"/>
</dbReference>
<dbReference type="InterPro" id="IPR012951">
    <property type="entry name" value="BBE"/>
</dbReference>
<name>A0A0D2KA47_9EURO</name>
<comment type="cofactor">
    <cofactor evidence="1">
        <name>FAD</name>
        <dbReference type="ChEBI" id="CHEBI:57692"/>
    </cofactor>
</comment>
<dbReference type="InterPro" id="IPR016169">
    <property type="entry name" value="FAD-bd_PCMH_sub2"/>
</dbReference>
<dbReference type="SUPFAM" id="SSF56176">
    <property type="entry name" value="FAD-binding/transporter-associated domain-like"/>
    <property type="match status" value="1"/>
</dbReference>
<evidence type="ECO:0000256" key="3">
    <source>
        <dbReference type="ARBA" id="ARBA00022630"/>
    </source>
</evidence>
<evidence type="ECO:0000256" key="5">
    <source>
        <dbReference type="ARBA" id="ARBA00023002"/>
    </source>
</evidence>
<keyword evidence="4" id="KW-0274">FAD</keyword>
<evidence type="ECO:0000256" key="2">
    <source>
        <dbReference type="ARBA" id="ARBA00005466"/>
    </source>
</evidence>
<dbReference type="InterPro" id="IPR016167">
    <property type="entry name" value="FAD-bd_PCMH_sub1"/>
</dbReference>
<organism evidence="7 8">
    <name type="scientific">Fonsecaea multimorphosa CBS 102226</name>
    <dbReference type="NCBI Taxonomy" id="1442371"/>
    <lineage>
        <taxon>Eukaryota</taxon>
        <taxon>Fungi</taxon>
        <taxon>Dikarya</taxon>
        <taxon>Ascomycota</taxon>
        <taxon>Pezizomycotina</taxon>
        <taxon>Eurotiomycetes</taxon>
        <taxon>Chaetothyriomycetidae</taxon>
        <taxon>Chaetothyriales</taxon>
        <taxon>Herpotrichiellaceae</taxon>
        <taxon>Fonsecaea</taxon>
    </lineage>
</organism>
<dbReference type="Pfam" id="PF08031">
    <property type="entry name" value="BBE"/>
    <property type="match status" value="1"/>
</dbReference>
<evidence type="ECO:0000313" key="8">
    <source>
        <dbReference type="Proteomes" id="UP000053411"/>
    </source>
</evidence>
<evidence type="ECO:0000256" key="1">
    <source>
        <dbReference type="ARBA" id="ARBA00001974"/>
    </source>
</evidence>
<evidence type="ECO:0000256" key="4">
    <source>
        <dbReference type="ARBA" id="ARBA00022827"/>
    </source>
</evidence>
<feature type="domain" description="FAD-binding PCMH-type" evidence="6">
    <location>
        <begin position="37"/>
        <end position="205"/>
    </location>
</feature>
<dbReference type="GO" id="GO:0071949">
    <property type="term" value="F:FAD binding"/>
    <property type="evidence" value="ECO:0007669"/>
    <property type="project" value="InterPro"/>
</dbReference>
<protein>
    <recommendedName>
        <fullName evidence="6">FAD-binding PCMH-type domain-containing protein</fullName>
    </recommendedName>
</protein>
<dbReference type="Gene3D" id="3.30.43.10">
    <property type="entry name" value="Uridine Diphospho-n-acetylenolpyruvylglucosamine Reductase, domain 2"/>
    <property type="match status" value="1"/>
</dbReference>
<dbReference type="GO" id="GO:0016491">
    <property type="term" value="F:oxidoreductase activity"/>
    <property type="evidence" value="ECO:0007669"/>
    <property type="project" value="UniProtKB-KW"/>
</dbReference>
<dbReference type="STRING" id="1442371.A0A0D2KA47"/>
<dbReference type="PROSITE" id="PS51387">
    <property type="entry name" value="FAD_PCMH"/>
    <property type="match status" value="1"/>
</dbReference>
<dbReference type="RefSeq" id="XP_016627396.1">
    <property type="nucleotide sequence ID" value="XM_016781407.1"/>
</dbReference>
<dbReference type="PANTHER" id="PTHR42973">
    <property type="entry name" value="BINDING OXIDOREDUCTASE, PUTATIVE (AFU_ORTHOLOGUE AFUA_1G17690)-RELATED"/>
    <property type="match status" value="1"/>
</dbReference>
<dbReference type="GeneID" id="27716662"/>
<evidence type="ECO:0000259" key="6">
    <source>
        <dbReference type="PROSITE" id="PS51387"/>
    </source>
</evidence>
<reference evidence="7 8" key="1">
    <citation type="submission" date="2015-01" db="EMBL/GenBank/DDBJ databases">
        <title>The Genome Sequence of Fonsecaea multimorphosa CBS 102226.</title>
        <authorList>
            <consortium name="The Broad Institute Genomics Platform"/>
            <person name="Cuomo C."/>
            <person name="de Hoog S."/>
            <person name="Gorbushina A."/>
            <person name="Stielow B."/>
            <person name="Teixiera M."/>
            <person name="Abouelleil A."/>
            <person name="Chapman S.B."/>
            <person name="Priest M."/>
            <person name="Young S.K."/>
            <person name="Wortman J."/>
            <person name="Nusbaum C."/>
            <person name="Birren B."/>
        </authorList>
    </citation>
    <scope>NUCLEOTIDE SEQUENCE [LARGE SCALE GENOMIC DNA]</scope>
    <source>
        <strain evidence="7 8">CBS 102226</strain>
    </source>
</reference>
<dbReference type="Pfam" id="PF01565">
    <property type="entry name" value="FAD_binding_4"/>
    <property type="match status" value="1"/>
</dbReference>
<accession>A0A0D2KA47</accession>
<dbReference type="PANTHER" id="PTHR42973:SF39">
    <property type="entry name" value="FAD-BINDING PCMH-TYPE DOMAIN-CONTAINING PROTEIN"/>
    <property type="match status" value="1"/>
</dbReference>
<sequence length="465" mass="50672">MAEKQLADLLALLTPCDIVTTESSDYEEQSRTWAIQANKHPLAVIIPKTVEALSRIISHANDTDLDIGIRCTGIGNATSKGVLISLSAFKLFEFDPDEETITFGSGHCWGEVDQKLEESAPGYAAVSARCTYVGVGGSILHGGQSWLSSEYGLACDPQNLLDVQVVKMDGGIVWASEEPDLLWALRGGGGGFGVATAFKMRVYKYPSSIFCGQIIYPPAALKDVAREIAAFASRCSNAKMALHLYCLDMTAGTYAGKEPKPGLAIFAYDANGPEHGRSKDGFKWALEIPGAVDLTKTLSFREVNQQFDASNALFGKLNTWAAGVTVPTVDENLILRAWDWYLALLEKDPRLVMGTYVLMEVMQKAVYQSLGFPSLVSAWPHTRNQHNLQLGTGTVPGHPDSDGLAYKAMAEGPFEIRPGHTGADYFPNFLEDFVDPREVFGVNFNKLVEIKKKYDPKNKLGGPFA</sequence>
<dbReference type="InterPro" id="IPR036318">
    <property type="entry name" value="FAD-bd_PCMH-like_sf"/>
</dbReference>
<dbReference type="OrthoDB" id="415825at2759"/>
<dbReference type="Gene3D" id="3.40.462.20">
    <property type="match status" value="1"/>
</dbReference>
<keyword evidence="8" id="KW-1185">Reference proteome</keyword>